<reference evidence="1" key="1">
    <citation type="submission" date="2007-10" db="EMBL/GenBank/DDBJ databases">
        <title>An active antisense promoter in mouse L1 retrotransposons has implications for fusion gene expression and epigenetic control.</title>
        <authorList>
            <person name="Li J."/>
            <person name="Symer D.E."/>
        </authorList>
    </citation>
    <scope>NUCLEOTIDE SEQUENCE</scope>
    <source>
        <tissue evidence="1">Testis</tissue>
    </source>
</reference>
<dbReference type="EMBL" id="EU233993">
    <property type="protein sequence ID" value="ACD47026.1"/>
    <property type="molecule type" value="mRNA"/>
</dbReference>
<protein>
    <submittedName>
        <fullName evidence="1">ASL1/Glrx2 fusion protein</fullName>
    </submittedName>
</protein>
<organism evidence="1">
    <name type="scientific">Mus musculus</name>
    <name type="common">Mouse</name>
    <dbReference type="NCBI Taxonomy" id="10090"/>
    <lineage>
        <taxon>Eukaryota</taxon>
        <taxon>Metazoa</taxon>
        <taxon>Chordata</taxon>
        <taxon>Craniata</taxon>
        <taxon>Vertebrata</taxon>
        <taxon>Euteleostomi</taxon>
        <taxon>Mammalia</taxon>
        <taxon>Eutheria</taxon>
        <taxon>Euarchontoglires</taxon>
        <taxon>Glires</taxon>
        <taxon>Rodentia</taxon>
        <taxon>Myomorpha</taxon>
        <taxon>Muroidea</taxon>
        <taxon>Muridae</taxon>
        <taxon>Murinae</taxon>
        <taxon>Mus</taxon>
        <taxon>Mus</taxon>
    </lineage>
</organism>
<accession>C6EQG2</accession>
<proteinExistence type="evidence at transcript level"/>
<evidence type="ECO:0000313" key="1">
    <source>
        <dbReference type="EMBL" id="ACD47026.1"/>
    </source>
</evidence>
<name>C6EQG2_MOUSE</name>
<dbReference type="AlphaFoldDB" id="C6EQG2"/>
<sequence>MGNSTSSFWGKSTTTPVNQIQVRRIFVSLRTFCICFVSAMASGCSSAADHKPGPLLSSNAQRESEFVLAASLSSQYSSNSRSFLYGAFAILKYETAP</sequence>